<comment type="caution">
    <text evidence="2">The sequence shown here is derived from an EMBL/GenBank/DDBJ whole genome shotgun (WGS) entry which is preliminary data.</text>
</comment>
<organism evidence="2 3">
    <name type="scientific">Modestobacter marinus</name>
    <dbReference type="NCBI Taxonomy" id="477641"/>
    <lineage>
        <taxon>Bacteria</taxon>
        <taxon>Bacillati</taxon>
        <taxon>Actinomycetota</taxon>
        <taxon>Actinomycetes</taxon>
        <taxon>Geodermatophilales</taxon>
        <taxon>Geodermatophilaceae</taxon>
        <taxon>Modestobacter</taxon>
    </lineage>
</organism>
<dbReference type="RefSeq" id="WP_268237760.1">
    <property type="nucleotide sequence ID" value="NZ_BAABJU010000003.1"/>
</dbReference>
<dbReference type="Proteomes" id="UP000552836">
    <property type="component" value="Unassembled WGS sequence"/>
</dbReference>
<evidence type="ECO:0000313" key="2">
    <source>
        <dbReference type="EMBL" id="NIH69181.1"/>
    </source>
</evidence>
<sequence>MTTWAGCGQHVDQVMAGVPAAQQCPGHPRPERPAGRVGRWLGRR</sequence>
<dbReference type="EMBL" id="JAAMPA010000002">
    <property type="protein sequence ID" value="NIH69181.1"/>
    <property type="molecule type" value="Genomic_DNA"/>
</dbReference>
<dbReference type="AlphaFoldDB" id="A0A846LNX9"/>
<reference evidence="2 3" key="1">
    <citation type="submission" date="2020-02" db="EMBL/GenBank/DDBJ databases">
        <title>Sequencing the genomes of 1000 actinobacteria strains.</title>
        <authorList>
            <person name="Klenk H.-P."/>
        </authorList>
    </citation>
    <scope>NUCLEOTIDE SEQUENCE [LARGE SCALE GENOMIC DNA]</scope>
    <source>
        <strain evidence="2 3">DSM 45201</strain>
    </source>
</reference>
<evidence type="ECO:0000313" key="3">
    <source>
        <dbReference type="Proteomes" id="UP000552836"/>
    </source>
</evidence>
<proteinExistence type="predicted"/>
<name>A0A846LNX9_9ACTN</name>
<evidence type="ECO:0000256" key="1">
    <source>
        <dbReference type="SAM" id="MobiDB-lite"/>
    </source>
</evidence>
<protein>
    <submittedName>
        <fullName evidence="2">Uncharacterized protein</fullName>
    </submittedName>
</protein>
<feature type="region of interest" description="Disordered" evidence="1">
    <location>
        <begin position="21"/>
        <end position="44"/>
    </location>
</feature>
<gene>
    <name evidence="2" type="ORF">FB380_003669</name>
</gene>
<accession>A0A846LNX9</accession>